<evidence type="ECO:0000313" key="2">
    <source>
        <dbReference type="Proteomes" id="UP000658514"/>
    </source>
</evidence>
<name>A0ABR8A9N9_9CYAN</name>
<gene>
    <name evidence="1" type="ORF">H6G24_08300</name>
</gene>
<dbReference type="RefSeq" id="WP_190549307.1">
    <property type="nucleotide sequence ID" value="NZ_CAWPNO010000002.1"/>
</dbReference>
<proteinExistence type="predicted"/>
<dbReference type="Proteomes" id="UP000658514">
    <property type="component" value="Unassembled WGS sequence"/>
</dbReference>
<organism evidence="1 2">
    <name type="scientific">Calothrix parietina FACHB-288</name>
    <dbReference type="NCBI Taxonomy" id="2692896"/>
    <lineage>
        <taxon>Bacteria</taxon>
        <taxon>Bacillati</taxon>
        <taxon>Cyanobacteriota</taxon>
        <taxon>Cyanophyceae</taxon>
        <taxon>Nostocales</taxon>
        <taxon>Calotrichaceae</taxon>
        <taxon>Calothrix</taxon>
    </lineage>
</organism>
<comment type="caution">
    <text evidence="1">The sequence shown here is derived from an EMBL/GenBank/DDBJ whole genome shotgun (WGS) entry which is preliminary data.</text>
</comment>
<keyword evidence="2" id="KW-1185">Reference proteome</keyword>
<sequence>MLLVVRYGIFFYSQKKIAQIQSNLVVEVDGANARYPNLPLGKLGIFFDVNEKRRIRVVFPKLTSDGIEYIYSWHNLASIRMPILEKIDAQGRVNLKAAQEIAFLIKEHLNFVEPEILNLKKQWIKTNELLDLVETSDFYASQQGMYQRALSQIESLLDKAEELQQVYIGFIREMLIGRQIAGYDPHLLPDNGWAIDKQYKKIKEEYQYMKDTAIAYAELLRTSQI</sequence>
<evidence type="ECO:0000313" key="1">
    <source>
        <dbReference type="EMBL" id="MBD2195487.1"/>
    </source>
</evidence>
<dbReference type="EMBL" id="JACJQH010000010">
    <property type="protein sequence ID" value="MBD2195487.1"/>
    <property type="molecule type" value="Genomic_DNA"/>
</dbReference>
<accession>A0ABR8A9N9</accession>
<protein>
    <submittedName>
        <fullName evidence="1">Uncharacterized protein</fullName>
    </submittedName>
</protein>
<reference evidence="1 2" key="1">
    <citation type="journal article" date="2020" name="ISME J.">
        <title>Comparative genomics reveals insights into cyanobacterial evolution and habitat adaptation.</title>
        <authorList>
            <person name="Chen M.Y."/>
            <person name="Teng W.K."/>
            <person name="Zhao L."/>
            <person name="Hu C.X."/>
            <person name="Zhou Y.K."/>
            <person name="Han B.P."/>
            <person name="Song L.R."/>
            <person name="Shu W.S."/>
        </authorList>
    </citation>
    <scope>NUCLEOTIDE SEQUENCE [LARGE SCALE GENOMIC DNA]</scope>
    <source>
        <strain evidence="1 2">FACHB-288</strain>
    </source>
</reference>